<gene>
    <name evidence="2" type="ORF">NECHADRAFT_75043</name>
</gene>
<dbReference type="HOGENOM" id="CLU_058490_1_1_1"/>
<dbReference type="KEGG" id="nhe:NECHADRAFT_75043"/>
<dbReference type="GeneID" id="9664619"/>
<dbReference type="EMBL" id="GG698896">
    <property type="protein sequence ID" value="EEU47948.1"/>
    <property type="molecule type" value="Genomic_DNA"/>
</dbReference>
<proteinExistence type="predicted"/>
<reference evidence="2 3" key="1">
    <citation type="journal article" date="2009" name="PLoS Genet.">
        <title>The genome of Nectria haematococca: contribution of supernumerary chromosomes to gene expansion.</title>
        <authorList>
            <person name="Coleman J.J."/>
            <person name="Rounsley S.D."/>
            <person name="Rodriguez-Carres M."/>
            <person name="Kuo A."/>
            <person name="Wasmann C.C."/>
            <person name="Grimwood J."/>
            <person name="Schmutz J."/>
            <person name="Taga M."/>
            <person name="White G.J."/>
            <person name="Zhou S."/>
            <person name="Schwartz D.C."/>
            <person name="Freitag M."/>
            <person name="Ma L.J."/>
            <person name="Danchin E.G."/>
            <person name="Henrissat B."/>
            <person name="Coutinho P.M."/>
            <person name="Nelson D.R."/>
            <person name="Straney D."/>
            <person name="Napoli C.A."/>
            <person name="Barker B.M."/>
            <person name="Gribskov M."/>
            <person name="Rep M."/>
            <person name="Kroken S."/>
            <person name="Molnar I."/>
            <person name="Rensing C."/>
            <person name="Kennell J.C."/>
            <person name="Zamora J."/>
            <person name="Farman M.L."/>
            <person name="Selker E.U."/>
            <person name="Salamov A."/>
            <person name="Shapiro H."/>
            <person name="Pangilinan J."/>
            <person name="Lindquist E."/>
            <person name="Lamers C."/>
            <person name="Grigoriev I.V."/>
            <person name="Geiser D.M."/>
            <person name="Covert S.F."/>
            <person name="Temporini E."/>
            <person name="Vanetten H.D."/>
        </authorList>
    </citation>
    <scope>NUCLEOTIDE SEQUENCE [LARGE SCALE GENOMIC DNA]</scope>
    <source>
        <strain evidence="3">ATCC MYA-4622 / CBS 123669 / FGSC 9596 / NRRL 45880 / 77-13-4</strain>
    </source>
</reference>
<accession>C7YHP5</accession>
<dbReference type="AlphaFoldDB" id="C7YHP5"/>
<keyword evidence="3" id="KW-1185">Reference proteome</keyword>
<dbReference type="eggNOG" id="ENOG502T2PH">
    <property type="taxonomic scope" value="Eukaryota"/>
</dbReference>
<dbReference type="VEuPathDB" id="FungiDB:NECHADRAFT_75043"/>
<organism evidence="2 3">
    <name type="scientific">Fusarium vanettenii (strain ATCC MYA-4622 / CBS 123669 / FGSC 9596 / NRRL 45880 / 77-13-4)</name>
    <name type="common">Fusarium solani subsp. pisi</name>
    <dbReference type="NCBI Taxonomy" id="660122"/>
    <lineage>
        <taxon>Eukaryota</taxon>
        <taxon>Fungi</taxon>
        <taxon>Dikarya</taxon>
        <taxon>Ascomycota</taxon>
        <taxon>Pezizomycotina</taxon>
        <taxon>Sordariomycetes</taxon>
        <taxon>Hypocreomycetidae</taxon>
        <taxon>Hypocreales</taxon>
        <taxon>Nectriaceae</taxon>
        <taxon>Fusarium</taxon>
        <taxon>Fusarium solani species complex</taxon>
        <taxon>Fusarium vanettenii</taxon>
    </lineage>
</organism>
<dbReference type="InParanoid" id="C7YHP5"/>
<evidence type="ECO:0000256" key="1">
    <source>
        <dbReference type="SAM" id="MobiDB-lite"/>
    </source>
</evidence>
<sequence length="223" mass="25184">MASEESAITIQFTTVSKLFEEIYSDDARDALVVQNVSQQDYIDIDNERELRRRKFRLKRYYSERQILIVTIPTEAHELLYAPLSGHIHAAVIQMGLGSQWTAMGSTTWRDHRNGDEGEGDSSGGPRNRQGPRWPTLIIESGYSQTLESLRRDMKWWFSASNYQVKIVLLVKLDPSSEEIIMETWQVAQGETTSTEPSCSQVITVSGGPNADTPDTREGLEATI</sequence>
<dbReference type="Proteomes" id="UP000005206">
    <property type="component" value="Chromosome 1"/>
</dbReference>
<dbReference type="RefSeq" id="XP_003053661.1">
    <property type="nucleotide sequence ID" value="XM_003053615.1"/>
</dbReference>
<evidence type="ECO:0000313" key="3">
    <source>
        <dbReference type="Proteomes" id="UP000005206"/>
    </source>
</evidence>
<dbReference type="OMA" id="WWIANSV"/>
<dbReference type="OrthoDB" id="76567at2759"/>
<protein>
    <submittedName>
        <fullName evidence="2">Uncharacterized protein</fullName>
    </submittedName>
</protein>
<evidence type="ECO:0000313" key="2">
    <source>
        <dbReference type="EMBL" id="EEU47948.1"/>
    </source>
</evidence>
<name>C7YHP5_FUSV7</name>
<feature type="region of interest" description="Disordered" evidence="1">
    <location>
        <begin position="105"/>
        <end position="133"/>
    </location>
</feature>